<dbReference type="InterPro" id="IPR000850">
    <property type="entry name" value="Adenylat/UMP-CMP_kin"/>
</dbReference>
<dbReference type="InterPro" id="IPR033690">
    <property type="entry name" value="Adenylat_kinase_CS"/>
</dbReference>
<evidence type="ECO:0000256" key="2">
    <source>
        <dbReference type="ARBA" id="ARBA00022741"/>
    </source>
</evidence>
<keyword evidence="2" id="KW-0547">Nucleotide-binding</keyword>
<dbReference type="RefSeq" id="XP_033659635.1">
    <property type="nucleotide sequence ID" value="XM_033810863.1"/>
</dbReference>
<dbReference type="Gene3D" id="3.40.50.300">
    <property type="entry name" value="P-loop containing nucleotide triphosphate hydrolases"/>
    <property type="match status" value="1"/>
</dbReference>
<dbReference type="SUPFAM" id="SSF52540">
    <property type="entry name" value="P-loop containing nucleoside triphosphate hydrolases"/>
    <property type="match status" value="1"/>
</dbReference>
<dbReference type="PANTHER" id="PTHR23359">
    <property type="entry name" value="NUCLEOTIDE KINASE"/>
    <property type="match status" value="1"/>
</dbReference>
<dbReference type="GeneID" id="54564135"/>
<dbReference type="GO" id="GO:0005524">
    <property type="term" value="F:ATP binding"/>
    <property type="evidence" value="ECO:0007669"/>
    <property type="project" value="InterPro"/>
</dbReference>
<evidence type="ECO:0008006" key="7">
    <source>
        <dbReference type="Google" id="ProtNLM"/>
    </source>
</evidence>
<reference evidence="5" key="1">
    <citation type="journal article" date="2020" name="Stud. Mycol.">
        <title>101 Dothideomycetes genomes: a test case for predicting lifestyles and emergence of pathogens.</title>
        <authorList>
            <person name="Haridas S."/>
            <person name="Albert R."/>
            <person name="Binder M."/>
            <person name="Bloem J."/>
            <person name="Labutti K."/>
            <person name="Salamov A."/>
            <person name="Andreopoulos B."/>
            <person name="Baker S."/>
            <person name="Barry K."/>
            <person name="Bills G."/>
            <person name="Bluhm B."/>
            <person name="Cannon C."/>
            <person name="Castanera R."/>
            <person name="Culley D."/>
            <person name="Daum C."/>
            <person name="Ezra D."/>
            <person name="Gonzalez J."/>
            <person name="Henrissat B."/>
            <person name="Kuo A."/>
            <person name="Liang C."/>
            <person name="Lipzen A."/>
            <person name="Lutzoni F."/>
            <person name="Magnuson J."/>
            <person name="Mondo S."/>
            <person name="Nolan M."/>
            <person name="Ohm R."/>
            <person name="Pangilinan J."/>
            <person name="Park H.-J."/>
            <person name="Ramirez L."/>
            <person name="Alfaro M."/>
            <person name="Sun H."/>
            <person name="Tritt A."/>
            <person name="Yoshinaga Y."/>
            <person name="Zwiers L.-H."/>
            <person name="Turgeon B."/>
            <person name="Goodwin S."/>
            <person name="Spatafora J."/>
            <person name="Crous P."/>
            <person name="Grigoriev I."/>
        </authorList>
    </citation>
    <scope>NUCLEOTIDE SEQUENCE</scope>
    <source>
        <strain evidence="5">ATCC 36951</strain>
    </source>
</reference>
<dbReference type="Pfam" id="PF00406">
    <property type="entry name" value="ADK"/>
    <property type="match status" value="1"/>
</dbReference>
<keyword evidence="1 4" id="KW-0808">Transferase</keyword>
<accession>A0A6A6BZA3</accession>
<name>A0A6A6BZA3_ZASCE</name>
<dbReference type="AlphaFoldDB" id="A0A6A6BZA3"/>
<dbReference type="PROSITE" id="PS00113">
    <property type="entry name" value="ADENYLATE_KINASE"/>
    <property type="match status" value="1"/>
</dbReference>
<dbReference type="OrthoDB" id="442176at2759"/>
<sequence length="258" mass="29045">MDQAILYQERSGTNLEEFLALEKHVTLPELQPWLKGRLNDYQELRSRIDADITFVFVSGKASHVESCAYAEVSVGGPGVGKGTQCALAVQEFGFHHISVGDLLRRETTSKASPYGHFINESMKSSVLLPAQLTTYLLKQELHAAQARGERQFLIDGFPRSMDQAASFETKISNVYSTISLHCSEEAMRKRLQERAKSSTRIDDDPTVISRRLHTFEENNAPVLQHLQQHGTIYKIDCSGTIEDTYSLMQSAIRRILQL</sequence>
<evidence type="ECO:0000256" key="1">
    <source>
        <dbReference type="ARBA" id="ARBA00022679"/>
    </source>
</evidence>
<dbReference type="HAMAP" id="MF_00235">
    <property type="entry name" value="Adenylate_kinase_Adk"/>
    <property type="match status" value="1"/>
</dbReference>
<dbReference type="GO" id="GO:0006139">
    <property type="term" value="P:nucleobase-containing compound metabolic process"/>
    <property type="evidence" value="ECO:0007669"/>
    <property type="project" value="InterPro"/>
</dbReference>
<keyword evidence="3 4" id="KW-0418">Kinase</keyword>
<evidence type="ECO:0000256" key="4">
    <source>
        <dbReference type="RuleBase" id="RU003330"/>
    </source>
</evidence>
<protein>
    <recommendedName>
        <fullName evidence="7">Adenylate kinase</fullName>
    </recommendedName>
</protein>
<organism evidence="5 6">
    <name type="scientific">Zasmidium cellare ATCC 36951</name>
    <dbReference type="NCBI Taxonomy" id="1080233"/>
    <lineage>
        <taxon>Eukaryota</taxon>
        <taxon>Fungi</taxon>
        <taxon>Dikarya</taxon>
        <taxon>Ascomycota</taxon>
        <taxon>Pezizomycotina</taxon>
        <taxon>Dothideomycetes</taxon>
        <taxon>Dothideomycetidae</taxon>
        <taxon>Mycosphaerellales</taxon>
        <taxon>Mycosphaerellaceae</taxon>
        <taxon>Zasmidium</taxon>
    </lineage>
</organism>
<proteinExistence type="inferred from homology"/>
<dbReference type="InterPro" id="IPR027417">
    <property type="entry name" value="P-loop_NTPase"/>
</dbReference>
<keyword evidence="6" id="KW-1185">Reference proteome</keyword>
<dbReference type="Proteomes" id="UP000799537">
    <property type="component" value="Unassembled WGS sequence"/>
</dbReference>
<evidence type="ECO:0000313" key="5">
    <source>
        <dbReference type="EMBL" id="KAF2158746.1"/>
    </source>
</evidence>
<dbReference type="CDD" id="cd01428">
    <property type="entry name" value="ADK"/>
    <property type="match status" value="1"/>
</dbReference>
<dbReference type="PRINTS" id="PR00094">
    <property type="entry name" value="ADENYLTKNASE"/>
</dbReference>
<dbReference type="EMBL" id="ML993650">
    <property type="protein sequence ID" value="KAF2158746.1"/>
    <property type="molecule type" value="Genomic_DNA"/>
</dbReference>
<evidence type="ECO:0000313" key="6">
    <source>
        <dbReference type="Proteomes" id="UP000799537"/>
    </source>
</evidence>
<evidence type="ECO:0000256" key="3">
    <source>
        <dbReference type="ARBA" id="ARBA00022777"/>
    </source>
</evidence>
<comment type="similarity">
    <text evidence="4">Belongs to the adenylate kinase family.</text>
</comment>
<gene>
    <name evidence="5" type="ORF">M409DRAFT_38112</name>
</gene>
<dbReference type="GO" id="GO:0019205">
    <property type="term" value="F:nucleobase-containing compound kinase activity"/>
    <property type="evidence" value="ECO:0007669"/>
    <property type="project" value="InterPro"/>
</dbReference>